<evidence type="ECO:0000313" key="2">
    <source>
        <dbReference type="EMBL" id="MDA0179250.1"/>
    </source>
</evidence>
<evidence type="ECO:0000313" key="3">
    <source>
        <dbReference type="Proteomes" id="UP001147653"/>
    </source>
</evidence>
<name>A0A9X3N6B8_9ACTN</name>
<dbReference type="AlphaFoldDB" id="A0A9X3N6B8"/>
<dbReference type="RefSeq" id="WP_270023517.1">
    <property type="nucleotide sequence ID" value="NZ_JAPDDP010000004.1"/>
</dbReference>
<keyword evidence="3" id="KW-1185">Reference proteome</keyword>
<comment type="caution">
    <text evidence="2">The sequence shown here is derived from an EMBL/GenBank/DDBJ whole genome shotgun (WGS) entry which is preliminary data.</text>
</comment>
<evidence type="ECO:0000256" key="1">
    <source>
        <dbReference type="SAM" id="Phobius"/>
    </source>
</evidence>
<reference evidence="2" key="1">
    <citation type="submission" date="2022-10" db="EMBL/GenBank/DDBJ databases">
        <title>The WGS of Solirubrobacter phytolaccae KCTC 29190.</title>
        <authorList>
            <person name="Jiang Z."/>
        </authorList>
    </citation>
    <scope>NUCLEOTIDE SEQUENCE</scope>
    <source>
        <strain evidence="2">KCTC 29190</strain>
    </source>
</reference>
<keyword evidence="1" id="KW-0472">Membrane</keyword>
<protein>
    <submittedName>
        <fullName evidence="2">Uncharacterized protein</fullName>
    </submittedName>
</protein>
<keyword evidence="1" id="KW-1133">Transmembrane helix</keyword>
<feature type="transmembrane region" description="Helical" evidence="1">
    <location>
        <begin position="152"/>
        <end position="174"/>
    </location>
</feature>
<proteinExistence type="predicted"/>
<accession>A0A9X3N6B8</accession>
<sequence length="278" mass="29803">MTALAAQTSRVLKPSWWEAISAVVVGVIFAFGAMIGLAFVGLAIGMPSPSDGGTNGLVPPWRLEGPWSAVANIGPLLWMGFAFAGGVELMLRDRTSIARWRVPLVVGAAALGALPTEGDGWSVSGWVPFALLVILVRELATRERTPLRWTRLTAGLAVIMGVALIAATLSYGFLHPLSATMDTAVDHRPRDGKLVLSGYLQSHGRPEVRVLATTAPGAETVRFRPGEVVDFDRGRFELVVPCGAIFDVDRLNVRVRVLGRDVDQVVRLNQRPSAGCMT</sequence>
<keyword evidence="1" id="KW-0812">Transmembrane</keyword>
<organism evidence="2 3">
    <name type="scientific">Solirubrobacter phytolaccae</name>
    <dbReference type="NCBI Taxonomy" id="1404360"/>
    <lineage>
        <taxon>Bacteria</taxon>
        <taxon>Bacillati</taxon>
        <taxon>Actinomycetota</taxon>
        <taxon>Thermoleophilia</taxon>
        <taxon>Solirubrobacterales</taxon>
        <taxon>Solirubrobacteraceae</taxon>
        <taxon>Solirubrobacter</taxon>
    </lineage>
</organism>
<dbReference type="EMBL" id="JAPDDP010000004">
    <property type="protein sequence ID" value="MDA0179250.1"/>
    <property type="molecule type" value="Genomic_DNA"/>
</dbReference>
<feature type="transmembrane region" description="Helical" evidence="1">
    <location>
        <begin position="20"/>
        <end position="46"/>
    </location>
</feature>
<dbReference type="Proteomes" id="UP001147653">
    <property type="component" value="Unassembled WGS sequence"/>
</dbReference>
<gene>
    <name evidence="2" type="ORF">OJ997_02990</name>
</gene>
<feature type="transmembrane region" description="Helical" evidence="1">
    <location>
        <begin position="66"/>
        <end position="91"/>
    </location>
</feature>